<name>A0A8I0AH77_9FIRM</name>
<evidence type="ECO:0000313" key="2">
    <source>
        <dbReference type="EMBL" id="MBC5651857.1"/>
    </source>
</evidence>
<protein>
    <submittedName>
        <fullName evidence="2">TIGR04086 family membrane protein</fullName>
    </submittedName>
</protein>
<keyword evidence="1" id="KW-0812">Transmembrane</keyword>
<dbReference type="AlphaFoldDB" id="A0A8I0AH77"/>
<dbReference type="Proteomes" id="UP000652847">
    <property type="component" value="Unassembled WGS sequence"/>
</dbReference>
<evidence type="ECO:0000256" key="1">
    <source>
        <dbReference type="SAM" id="Phobius"/>
    </source>
</evidence>
<dbReference type="InterPro" id="IPR023804">
    <property type="entry name" value="DUF3792_TM"/>
</dbReference>
<keyword evidence="1" id="KW-1133">Transmembrane helix</keyword>
<feature type="transmembrane region" description="Helical" evidence="1">
    <location>
        <begin position="93"/>
        <end position="115"/>
    </location>
</feature>
<gene>
    <name evidence="2" type="ORF">H8S54_12255</name>
</gene>
<dbReference type="NCBIfam" id="TIGR04086">
    <property type="entry name" value="TIGR04086_membr"/>
    <property type="match status" value="1"/>
</dbReference>
<proteinExistence type="predicted"/>
<accession>A0A8I0AH77</accession>
<dbReference type="RefSeq" id="WP_021926838.1">
    <property type="nucleotide sequence ID" value="NZ_JACOOT010000029.1"/>
</dbReference>
<comment type="caution">
    <text evidence="2">The sequence shown here is derived from an EMBL/GenBank/DDBJ whole genome shotgun (WGS) entry which is preliminary data.</text>
</comment>
<organism evidence="2 3">
    <name type="scientific">Blautia segnis</name>
    <dbReference type="NCBI Taxonomy" id="2763030"/>
    <lineage>
        <taxon>Bacteria</taxon>
        <taxon>Bacillati</taxon>
        <taxon>Bacillota</taxon>
        <taxon>Clostridia</taxon>
        <taxon>Lachnospirales</taxon>
        <taxon>Lachnospiraceae</taxon>
        <taxon>Blautia</taxon>
    </lineage>
</organism>
<evidence type="ECO:0000313" key="3">
    <source>
        <dbReference type="Proteomes" id="UP000652847"/>
    </source>
</evidence>
<keyword evidence="3" id="KW-1185">Reference proteome</keyword>
<dbReference type="EMBL" id="JACOOT010000029">
    <property type="protein sequence ID" value="MBC5651857.1"/>
    <property type="molecule type" value="Genomic_DNA"/>
</dbReference>
<feature type="transmembrane region" description="Helical" evidence="1">
    <location>
        <begin position="66"/>
        <end position="87"/>
    </location>
</feature>
<keyword evidence="1" id="KW-0472">Membrane</keyword>
<feature type="transmembrane region" description="Helical" evidence="1">
    <location>
        <begin position="37"/>
        <end position="57"/>
    </location>
</feature>
<dbReference type="Pfam" id="PF12670">
    <property type="entry name" value="DUF3792"/>
    <property type="match status" value="1"/>
</dbReference>
<reference evidence="2 3" key="1">
    <citation type="submission" date="2020-08" db="EMBL/GenBank/DDBJ databases">
        <title>Genome public.</title>
        <authorList>
            <person name="Liu C."/>
            <person name="Sun Q."/>
        </authorList>
    </citation>
    <scope>NUCLEOTIDE SEQUENCE [LARGE SCALE GENOMIC DNA]</scope>
    <source>
        <strain evidence="2 3">BX17</strain>
    </source>
</reference>
<sequence length="116" mass="12713">MKVRAILRSLLFSYAVTGIFLLLLAFLLFQFDLGEKPVSAGIVAVYILSCLLGGFMAGKIIRKDKYLWGILVGVFYYLLLITVSFAVKGKWDMSLMHAVTTFFMCLGGGALGGMLS</sequence>
<feature type="transmembrane region" description="Helical" evidence="1">
    <location>
        <begin position="12"/>
        <end position="31"/>
    </location>
</feature>